<dbReference type="CTD" id="35362"/>
<sequence>MACPETPVTMLTVRLLYVLALFGPYCQMAPAVAGATRGWHIGTGLKYKLTTTLLFSEAVPSRSSDDVGYRLTGELNVTAVWQRPDDIDSYLLRVEVIEEQRSALEASSLGTIKSASAFLKLIPLIKMSTAEDLLKILKSPRNRQIKSQLLDMYGAASSIASHQAAMKVLQQDEIGDDTERYLWALSLSPSPSAEVAKNILKRSEETHPNDKVSETITLTAAAMARHLESSVAIDKARVSLEIGLDSCTGEECKLKFLRGLRNLRSKAALPVLLKFAVGDNKALSVAAWKAIAVLPKDSVTDEVKKAARRVFYQLDVPKRDSSARTFALDIILEINPTKQDLKNLIKYLSSPDSAYEVKKYASQRLEQLSDTNPQFSDLLKQVLMENESMRRDINIYNAFIEKGLSTAFTRNFLKSIDSNGSLVTVQEIQSGLMKRGIVDVVFEVGDHEEALFSLGLFAGGLSSFVSSSQDEEDNADEEAATAGMEIDFLGVGIRPFVFFSGQGELMGHVWSGTASERTPAFQALAALHNHREYIPLSSGVIAEIDVQGATSFDLAGQIQLSLWSRNAQSLVDLKAGIVVQGGTKVKSDFVQSMAEFSMTLEPKLELATDVDFSGPVSLCMRLSQPENLIKYQVYKVERITGSRHKLRKTRRVRINSPGRCYLLNRKNNEMCSKVFS</sequence>
<dbReference type="GO" id="GO:0005548">
    <property type="term" value="F:phospholipid transporter activity"/>
    <property type="evidence" value="ECO:0007669"/>
    <property type="project" value="InterPro"/>
</dbReference>
<dbReference type="GO" id="GO:0008289">
    <property type="term" value="F:lipid binding"/>
    <property type="evidence" value="ECO:0007669"/>
    <property type="project" value="InterPro"/>
</dbReference>
<comment type="subcellular location">
    <subcellularLocation>
        <location evidence="1">Endoplasmic reticulum</location>
    </subcellularLocation>
</comment>
<dbReference type="GO" id="GO:0016323">
    <property type="term" value="C:basolateral plasma membrane"/>
    <property type="evidence" value="ECO:0007669"/>
    <property type="project" value="TreeGrafter"/>
</dbReference>
<dbReference type="PANTHER" id="PTHR13024:SF0">
    <property type="entry name" value="MICROSOMAL TRIACYLGLYCEROL TRANSFER PROTEIN"/>
    <property type="match status" value="1"/>
</dbReference>
<dbReference type="SUPFAM" id="SSF48431">
    <property type="entry name" value="Lipovitellin-phosvitin complex, superhelical domain"/>
    <property type="match status" value="1"/>
</dbReference>
<dbReference type="GO" id="GO:0005783">
    <property type="term" value="C:endoplasmic reticulum"/>
    <property type="evidence" value="ECO:0007669"/>
    <property type="project" value="UniProtKB-SubCell"/>
</dbReference>
<dbReference type="InterPro" id="IPR011030">
    <property type="entry name" value="Lipovitellin_superhlx_dom"/>
</dbReference>
<dbReference type="InterPro" id="IPR039988">
    <property type="entry name" value="MTTP"/>
</dbReference>
<evidence type="ECO:0000259" key="7">
    <source>
        <dbReference type="Pfam" id="PF19444"/>
    </source>
</evidence>
<organism evidence="8 9">
    <name type="scientific">Ceratina calcarata</name>
    <dbReference type="NCBI Taxonomy" id="156304"/>
    <lineage>
        <taxon>Eukaryota</taxon>
        <taxon>Metazoa</taxon>
        <taxon>Ecdysozoa</taxon>
        <taxon>Arthropoda</taxon>
        <taxon>Hexapoda</taxon>
        <taxon>Insecta</taxon>
        <taxon>Pterygota</taxon>
        <taxon>Neoptera</taxon>
        <taxon>Endopterygota</taxon>
        <taxon>Hymenoptera</taxon>
        <taxon>Apocrita</taxon>
        <taxon>Aculeata</taxon>
        <taxon>Apoidea</taxon>
        <taxon>Anthophila</taxon>
        <taxon>Apidae</taxon>
        <taxon>Ceratina</taxon>
        <taxon>Zadontomerus</taxon>
    </lineage>
</organism>
<feature type="domain" description="Vitellogenin" evidence="6">
    <location>
        <begin position="111"/>
        <end position="350"/>
    </location>
</feature>
<evidence type="ECO:0000256" key="1">
    <source>
        <dbReference type="ARBA" id="ARBA00004240"/>
    </source>
</evidence>
<dbReference type="GO" id="GO:0005794">
    <property type="term" value="C:Golgi apparatus"/>
    <property type="evidence" value="ECO:0007669"/>
    <property type="project" value="TreeGrafter"/>
</dbReference>
<dbReference type="InterPro" id="IPR001747">
    <property type="entry name" value="Vitellogenin_N"/>
</dbReference>
<dbReference type="Proteomes" id="UP000694925">
    <property type="component" value="Unplaced"/>
</dbReference>
<keyword evidence="3 5" id="KW-0732">Signal</keyword>
<evidence type="ECO:0000313" key="9">
    <source>
        <dbReference type="RefSeq" id="XP_017890463.1"/>
    </source>
</evidence>
<name>A0AAJ7JCV0_9HYME</name>
<keyword evidence="4" id="KW-0256">Endoplasmic reticulum</keyword>
<dbReference type="AlphaFoldDB" id="A0AAJ7JCV0"/>
<protein>
    <submittedName>
        <fullName evidence="9">Microsomal triglyceride transfer protein large subunit-like</fullName>
    </submittedName>
</protein>
<evidence type="ECO:0000256" key="3">
    <source>
        <dbReference type="ARBA" id="ARBA00022729"/>
    </source>
</evidence>
<evidence type="ECO:0000256" key="4">
    <source>
        <dbReference type="ARBA" id="ARBA00022824"/>
    </source>
</evidence>
<dbReference type="RefSeq" id="XP_017890463.1">
    <property type="nucleotide sequence ID" value="XM_018034974.2"/>
</dbReference>
<proteinExistence type="predicted"/>
<feature type="signal peptide" evidence="5">
    <location>
        <begin position="1"/>
        <end position="20"/>
    </location>
</feature>
<gene>
    <name evidence="9" type="primary">LOC108631195</name>
</gene>
<dbReference type="GO" id="GO:0042157">
    <property type="term" value="P:lipoprotein metabolic process"/>
    <property type="evidence" value="ECO:0007669"/>
    <property type="project" value="TreeGrafter"/>
</dbReference>
<dbReference type="Gene3D" id="1.25.10.20">
    <property type="entry name" value="Vitellinogen, superhelical"/>
    <property type="match status" value="1"/>
</dbReference>
<dbReference type="InterPro" id="IPR045811">
    <property type="entry name" value="MTP_lip-bd"/>
</dbReference>
<dbReference type="Pfam" id="PF01347">
    <property type="entry name" value="Vitellogenin_N"/>
    <property type="match status" value="1"/>
</dbReference>
<dbReference type="PANTHER" id="PTHR13024">
    <property type="entry name" value="MICROSOMAL TRIGLYCERIDE TRANSFER PROTEIN, LARGE SUBUNIT"/>
    <property type="match status" value="1"/>
</dbReference>
<feature type="domain" description="MTP large subunit lipid-binding" evidence="7">
    <location>
        <begin position="393"/>
        <end position="675"/>
    </location>
</feature>
<feature type="chain" id="PRO_5042491012" evidence="5">
    <location>
        <begin position="21"/>
        <end position="676"/>
    </location>
</feature>
<evidence type="ECO:0000259" key="6">
    <source>
        <dbReference type="Pfam" id="PF01347"/>
    </source>
</evidence>
<dbReference type="Pfam" id="PF19444">
    <property type="entry name" value="MTP_lip_bd"/>
    <property type="match status" value="1"/>
</dbReference>
<evidence type="ECO:0000256" key="5">
    <source>
        <dbReference type="SAM" id="SignalP"/>
    </source>
</evidence>
<keyword evidence="2" id="KW-0813">Transport</keyword>
<dbReference type="KEGG" id="ccal:108631195"/>
<keyword evidence="8" id="KW-1185">Reference proteome</keyword>
<reference evidence="9" key="1">
    <citation type="submission" date="2025-08" db="UniProtKB">
        <authorList>
            <consortium name="RefSeq"/>
        </authorList>
    </citation>
    <scope>IDENTIFICATION</scope>
    <source>
        <tissue evidence="9">Whole body</tissue>
    </source>
</reference>
<evidence type="ECO:0000256" key="2">
    <source>
        <dbReference type="ARBA" id="ARBA00022448"/>
    </source>
</evidence>
<evidence type="ECO:0000313" key="8">
    <source>
        <dbReference type="Proteomes" id="UP000694925"/>
    </source>
</evidence>
<dbReference type="GeneID" id="108631195"/>
<accession>A0AAJ7JCV0</accession>